<feature type="region of interest" description="Disordered" evidence="1">
    <location>
        <begin position="1"/>
        <end position="22"/>
    </location>
</feature>
<proteinExistence type="predicted"/>
<evidence type="ECO:0000313" key="3">
    <source>
        <dbReference type="Proteomes" id="UP001597299"/>
    </source>
</evidence>
<keyword evidence="3" id="KW-1185">Reference proteome</keyword>
<organism evidence="2 3">
    <name type="scientific">Ancylobacter oerskovii</name>
    <dbReference type="NCBI Taxonomy" id="459519"/>
    <lineage>
        <taxon>Bacteria</taxon>
        <taxon>Pseudomonadati</taxon>
        <taxon>Pseudomonadota</taxon>
        <taxon>Alphaproteobacteria</taxon>
        <taxon>Hyphomicrobiales</taxon>
        <taxon>Xanthobacteraceae</taxon>
        <taxon>Ancylobacter</taxon>
    </lineage>
</organism>
<reference evidence="3" key="1">
    <citation type="journal article" date="2019" name="Int. J. Syst. Evol. Microbiol.">
        <title>The Global Catalogue of Microorganisms (GCM) 10K type strain sequencing project: providing services to taxonomists for standard genome sequencing and annotation.</title>
        <authorList>
            <consortium name="The Broad Institute Genomics Platform"/>
            <consortium name="The Broad Institute Genome Sequencing Center for Infectious Disease"/>
            <person name="Wu L."/>
            <person name="Ma J."/>
        </authorList>
    </citation>
    <scope>NUCLEOTIDE SEQUENCE [LARGE SCALE GENOMIC DNA]</scope>
    <source>
        <strain evidence="3">CCM 7435</strain>
    </source>
</reference>
<dbReference type="Proteomes" id="UP001597299">
    <property type="component" value="Unassembled WGS sequence"/>
</dbReference>
<sequence>MTPRLTPEQLEERRAHGARATERAKAIVKPGDVLQFTRCGGVRSRATFIGWEGQWMCSTSLSDIHALHVFKLNGDWVSFADEGNPDPAVGDVRLDAKVMAFHPFFPDETDTTLLADRMVFARAPHRCAICLGDVLRGERHRARTERINEGAGRVMTFRFCRLCCEAMAASWTDEGKAITERTAIGIAASRAEVST</sequence>
<dbReference type="EMBL" id="JBHUHD010000001">
    <property type="protein sequence ID" value="MFD2138829.1"/>
    <property type="molecule type" value="Genomic_DNA"/>
</dbReference>
<evidence type="ECO:0008006" key="4">
    <source>
        <dbReference type="Google" id="ProtNLM"/>
    </source>
</evidence>
<evidence type="ECO:0000313" key="2">
    <source>
        <dbReference type="EMBL" id="MFD2138829.1"/>
    </source>
</evidence>
<gene>
    <name evidence="2" type="ORF">ACFSNC_00305</name>
</gene>
<name>A0ABW4YRV0_9HYPH</name>
<comment type="caution">
    <text evidence="2">The sequence shown here is derived from an EMBL/GenBank/DDBJ whole genome shotgun (WGS) entry which is preliminary data.</text>
</comment>
<accession>A0ABW4YRV0</accession>
<feature type="compositionally biased region" description="Basic and acidic residues" evidence="1">
    <location>
        <begin position="10"/>
        <end position="22"/>
    </location>
</feature>
<dbReference type="RefSeq" id="WP_213355434.1">
    <property type="nucleotide sequence ID" value="NZ_JAHBGB010000044.1"/>
</dbReference>
<evidence type="ECO:0000256" key="1">
    <source>
        <dbReference type="SAM" id="MobiDB-lite"/>
    </source>
</evidence>
<protein>
    <recommendedName>
        <fullName evidence="4">HNH endonuclease</fullName>
    </recommendedName>
</protein>